<keyword evidence="3" id="KW-1185">Reference proteome</keyword>
<accession>A0AAV9WKV6</accession>
<sequence>MANYYIPPEVQQNVLKYADISEYPKLKLVCKQWKVFIERHLPLGGYARLKWSTEESEEKEESPFFIHTSVLKFTKSLTFGGIYILNSDSDAVKAVDEFQSADPFNANENWFIKPAGFITKQRYSTHGKLYYGKADITWCYNMPLWRLDQDHQEYELFKDSAPYLVMGVTDMNGNSILYGNEDVPSFLMPPTYTVGTFFSTISTLSAPSIWTAGRYKPLQFRMDTYPTLKFESQGRQAGSVAAWFWGSRIVMEFDIYTPPELMCSLSPRPPRPLRNGEWMSYLPSTIEAAALRGLEL</sequence>
<gene>
    <name evidence="2" type="ORF">TWF481_004565</name>
</gene>
<reference evidence="2 3" key="1">
    <citation type="submission" date="2023-08" db="EMBL/GenBank/DDBJ databases">
        <authorList>
            <person name="Palmer J.M."/>
        </authorList>
    </citation>
    <scope>NUCLEOTIDE SEQUENCE [LARGE SCALE GENOMIC DNA]</scope>
    <source>
        <strain evidence="2 3">TWF481</strain>
    </source>
</reference>
<evidence type="ECO:0000313" key="3">
    <source>
        <dbReference type="Proteomes" id="UP001370758"/>
    </source>
</evidence>
<proteinExistence type="predicted"/>
<dbReference type="Pfam" id="PF00646">
    <property type="entry name" value="F-box"/>
    <property type="match status" value="1"/>
</dbReference>
<evidence type="ECO:0000259" key="1">
    <source>
        <dbReference type="PROSITE" id="PS50181"/>
    </source>
</evidence>
<dbReference type="EMBL" id="JAVHJL010000002">
    <property type="protein sequence ID" value="KAK6509836.1"/>
    <property type="molecule type" value="Genomic_DNA"/>
</dbReference>
<name>A0AAV9WKV6_9PEZI</name>
<feature type="domain" description="F-box" evidence="1">
    <location>
        <begin position="1"/>
        <end position="49"/>
    </location>
</feature>
<dbReference type="InterPro" id="IPR001810">
    <property type="entry name" value="F-box_dom"/>
</dbReference>
<organism evidence="2 3">
    <name type="scientific">Arthrobotrys musiformis</name>
    <dbReference type="NCBI Taxonomy" id="47236"/>
    <lineage>
        <taxon>Eukaryota</taxon>
        <taxon>Fungi</taxon>
        <taxon>Dikarya</taxon>
        <taxon>Ascomycota</taxon>
        <taxon>Pezizomycotina</taxon>
        <taxon>Orbiliomycetes</taxon>
        <taxon>Orbiliales</taxon>
        <taxon>Orbiliaceae</taxon>
        <taxon>Arthrobotrys</taxon>
    </lineage>
</organism>
<comment type="caution">
    <text evidence="2">The sequence shown here is derived from an EMBL/GenBank/DDBJ whole genome shotgun (WGS) entry which is preliminary data.</text>
</comment>
<dbReference type="PROSITE" id="PS50181">
    <property type="entry name" value="FBOX"/>
    <property type="match status" value="1"/>
</dbReference>
<evidence type="ECO:0000313" key="2">
    <source>
        <dbReference type="EMBL" id="KAK6509836.1"/>
    </source>
</evidence>
<dbReference type="Proteomes" id="UP001370758">
    <property type="component" value="Unassembled WGS sequence"/>
</dbReference>
<protein>
    <recommendedName>
        <fullName evidence="1">F-box domain-containing protein</fullName>
    </recommendedName>
</protein>
<dbReference type="AlphaFoldDB" id="A0AAV9WKV6"/>